<evidence type="ECO:0000313" key="2">
    <source>
        <dbReference type="Proteomes" id="UP001281147"/>
    </source>
</evidence>
<proteinExistence type="predicted"/>
<organism evidence="1 2">
    <name type="scientific">Vermiconidia calcicola</name>
    <dbReference type="NCBI Taxonomy" id="1690605"/>
    <lineage>
        <taxon>Eukaryota</taxon>
        <taxon>Fungi</taxon>
        <taxon>Dikarya</taxon>
        <taxon>Ascomycota</taxon>
        <taxon>Pezizomycotina</taxon>
        <taxon>Dothideomycetes</taxon>
        <taxon>Dothideomycetidae</taxon>
        <taxon>Mycosphaerellales</taxon>
        <taxon>Extremaceae</taxon>
        <taxon>Vermiconidia</taxon>
    </lineage>
</organism>
<gene>
    <name evidence="1" type="ORF">LTR37_016121</name>
</gene>
<dbReference type="Proteomes" id="UP001281147">
    <property type="component" value="Unassembled WGS sequence"/>
</dbReference>
<accession>A0ACC3MNQ5</accession>
<comment type="caution">
    <text evidence="1">The sequence shown here is derived from an EMBL/GenBank/DDBJ whole genome shotgun (WGS) entry which is preliminary data.</text>
</comment>
<sequence>MVMGRMPHSTLSQESAPFQTKAQPRYVEWRTQAIAVWYGLVDFLVYVWSSDEDGEAALHRIGFEPNRIMVTLIDDLYLYATIKQWFHAKTDVVVDDLRAVFYTAITDASPSVRTNPLLWWMALLVHANVVKQYPRLPIQAGKVVDTLDFADKLEALDHYARALLFDTTFYRWMNSSRNAYGEGGSHEKEIALWTMGTDIKWVDEDQEAAPNDGRKDPDLTTAAWQAWHGKLREVVETWLTANTAGPMHEILALRACTVPRPRSSQPPADDHNPRYRIEYTTVHNWRDSPHQIAHDSLQGTHITVYDDLAAANRAVRNIAMGALRQPLDAGVHEFRETKALFDRGNGQTPAYTIVNGREFSVVHLQSETFDVKGMKRLRLLFCDEYDDTVKVVAWVKTVGGGEE</sequence>
<reference evidence="1" key="1">
    <citation type="submission" date="2023-07" db="EMBL/GenBank/DDBJ databases">
        <title>Black Yeasts Isolated from many extreme environments.</title>
        <authorList>
            <person name="Coleine C."/>
            <person name="Stajich J.E."/>
            <person name="Selbmann L."/>
        </authorList>
    </citation>
    <scope>NUCLEOTIDE SEQUENCE</scope>
    <source>
        <strain evidence="1">CCFEE 5714</strain>
    </source>
</reference>
<protein>
    <submittedName>
        <fullName evidence="1">Uncharacterized protein</fullName>
    </submittedName>
</protein>
<keyword evidence="2" id="KW-1185">Reference proteome</keyword>
<dbReference type="EMBL" id="JAUTXU010000189">
    <property type="protein sequence ID" value="KAK3700118.1"/>
    <property type="molecule type" value="Genomic_DNA"/>
</dbReference>
<evidence type="ECO:0000313" key="1">
    <source>
        <dbReference type="EMBL" id="KAK3700118.1"/>
    </source>
</evidence>
<name>A0ACC3MNQ5_9PEZI</name>